<dbReference type="Proteomes" id="UP000248079">
    <property type="component" value="Unassembled WGS sequence"/>
</dbReference>
<proteinExistence type="predicted"/>
<dbReference type="EMBL" id="QFLI01000010">
    <property type="protein sequence ID" value="PXX97048.1"/>
    <property type="molecule type" value="Genomic_DNA"/>
</dbReference>
<dbReference type="GO" id="GO:0003677">
    <property type="term" value="F:DNA binding"/>
    <property type="evidence" value="ECO:0007669"/>
    <property type="project" value="UniProtKB-KW"/>
</dbReference>
<protein>
    <recommendedName>
        <fullName evidence="4">HTH luxR-type domain-containing protein</fullName>
    </recommendedName>
</protein>
<dbReference type="PROSITE" id="PS00622">
    <property type="entry name" value="HTH_LUXR_1"/>
    <property type="match status" value="1"/>
</dbReference>
<dbReference type="Gene3D" id="3.30.450.20">
    <property type="entry name" value="PAS domain"/>
    <property type="match status" value="1"/>
</dbReference>
<dbReference type="CDD" id="cd06170">
    <property type="entry name" value="LuxR_C_like"/>
    <property type="match status" value="1"/>
</dbReference>
<evidence type="ECO:0000256" key="3">
    <source>
        <dbReference type="ARBA" id="ARBA00023163"/>
    </source>
</evidence>
<reference evidence="5 6" key="1">
    <citation type="submission" date="2018-05" db="EMBL/GenBank/DDBJ databases">
        <title>Marinifilum breve JC075T sp. nov., a marine bacterium isolated from Yongle Blue Hole in the South China Sea.</title>
        <authorList>
            <person name="Fu T."/>
        </authorList>
    </citation>
    <scope>NUCLEOTIDE SEQUENCE [LARGE SCALE GENOMIC DNA]</scope>
    <source>
        <strain evidence="5 6">JC075</strain>
    </source>
</reference>
<evidence type="ECO:0000313" key="5">
    <source>
        <dbReference type="EMBL" id="PXX97048.1"/>
    </source>
</evidence>
<dbReference type="PROSITE" id="PS50043">
    <property type="entry name" value="HTH_LUXR_2"/>
    <property type="match status" value="1"/>
</dbReference>
<dbReference type="Pfam" id="PF00196">
    <property type="entry name" value="GerE"/>
    <property type="match status" value="1"/>
</dbReference>
<dbReference type="OrthoDB" id="965844at2"/>
<dbReference type="PANTHER" id="PTHR44688:SF16">
    <property type="entry name" value="DNA-BINDING TRANSCRIPTIONAL ACTIVATOR DEVR_DOSR"/>
    <property type="match status" value="1"/>
</dbReference>
<accession>A0A2V3ZT52</accession>
<dbReference type="SMART" id="SM00421">
    <property type="entry name" value="HTH_LUXR"/>
    <property type="match status" value="1"/>
</dbReference>
<organism evidence="5 6">
    <name type="scientific">Marinifilum breve</name>
    <dbReference type="NCBI Taxonomy" id="2184082"/>
    <lineage>
        <taxon>Bacteria</taxon>
        <taxon>Pseudomonadati</taxon>
        <taxon>Bacteroidota</taxon>
        <taxon>Bacteroidia</taxon>
        <taxon>Marinilabiliales</taxon>
        <taxon>Marinifilaceae</taxon>
    </lineage>
</organism>
<keyword evidence="3" id="KW-0804">Transcription</keyword>
<keyword evidence="6" id="KW-1185">Reference proteome</keyword>
<keyword evidence="1" id="KW-0805">Transcription regulation</keyword>
<evidence type="ECO:0000256" key="1">
    <source>
        <dbReference type="ARBA" id="ARBA00023015"/>
    </source>
</evidence>
<gene>
    <name evidence="5" type="ORF">DF185_18665</name>
</gene>
<dbReference type="PRINTS" id="PR00038">
    <property type="entry name" value="HTHLUXR"/>
</dbReference>
<feature type="domain" description="HTH luxR-type" evidence="4">
    <location>
        <begin position="182"/>
        <end position="247"/>
    </location>
</feature>
<dbReference type="InterPro" id="IPR016032">
    <property type="entry name" value="Sig_transdc_resp-reg_C-effctor"/>
</dbReference>
<keyword evidence="2" id="KW-0238">DNA-binding</keyword>
<dbReference type="SUPFAM" id="SSF46894">
    <property type="entry name" value="C-terminal effector domain of the bipartite response regulators"/>
    <property type="match status" value="1"/>
</dbReference>
<dbReference type="RefSeq" id="WP_110362468.1">
    <property type="nucleotide sequence ID" value="NZ_QFLI01000010.1"/>
</dbReference>
<dbReference type="InterPro" id="IPR036388">
    <property type="entry name" value="WH-like_DNA-bd_sf"/>
</dbReference>
<comment type="caution">
    <text evidence="5">The sequence shown here is derived from an EMBL/GenBank/DDBJ whole genome shotgun (WGS) entry which is preliminary data.</text>
</comment>
<dbReference type="GO" id="GO:0006355">
    <property type="term" value="P:regulation of DNA-templated transcription"/>
    <property type="evidence" value="ECO:0007669"/>
    <property type="project" value="InterPro"/>
</dbReference>
<sequence length="250" mass="29743">MTDDFVDRVLQYYHEYEISEGDIDLNKRKEYQEIFNTIDPISQCFFLIKDYHSNNCLFISERLKSKFKIDSYSTEVILQNFQIHPDDRMIIDSIQRARKYIYQQRIEERKDYKLVNNFRICSEANQCFRNDVQHSVLEMDQQGNFWLGLRIIHLDPDQESDRPASSFLQHVYRNEIIYSIYGDTESGCISRREREVLELISEGYVSKEIAQKLFISEFTVNNHRKSILRKLNANNASEAIKKAVKVGIIR</sequence>
<dbReference type="Gene3D" id="1.10.10.10">
    <property type="entry name" value="Winged helix-like DNA-binding domain superfamily/Winged helix DNA-binding domain"/>
    <property type="match status" value="1"/>
</dbReference>
<evidence type="ECO:0000259" key="4">
    <source>
        <dbReference type="PROSITE" id="PS50043"/>
    </source>
</evidence>
<evidence type="ECO:0000256" key="2">
    <source>
        <dbReference type="ARBA" id="ARBA00023125"/>
    </source>
</evidence>
<dbReference type="PANTHER" id="PTHR44688">
    <property type="entry name" value="DNA-BINDING TRANSCRIPTIONAL ACTIVATOR DEVR_DOSR"/>
    <property type="match status" value="1"/>
</dbReference>
<evidence type="ECO:0000313" key="6">
    <source>
        <dbReference type="Proteomes" id="UP000248079"/>
    </source>
</evidence>
<dbReference type="InterPro" id="IPR000792">
    <property type="entry name" value="Tscrpt_reg_LuxR_C"/>
</dbReference>
<dbReference type="AlphaFoldDB" id="A0A2V3ZT52"/>
<name>A0A2V3ZT52_9BACT</name>